<feature type="region of interest" description="Disordered" evidence="1">
    <location>
        <begin position="1"/>
        <end position="118"/>
    </location>
</feature>
<keyword evidence="3" id="KW-1185">Reference proteome</keyword>
<name>A0ABY7CVX7_9BASI</name>
<evidence type="ECO:0000313" key="3">
    <source>
        <dbReference type="Proteomes" id="UP001164743"/>
    </source>
</evidence>
<sequence>MDKWNMNDLAAQENQPLTSGCAAHTLNAIDSTPEPTNEAESAASKTPTRAPNRKGHARKHTMAQIDYHLIPEPFSLGESPPEVKRDQGQVQSGSQHKSSPGKSDMSGTFAYPSKSFKS</sequence>
<organism evidence="2 3">
    <name type="scientific">Puccinia triticina</name>
    <dbReference type="NCBI Taxonomy" id="208348"/>
    <lineage>
        <taxon>Eukaryota</taxon>
        <taxon>Fungi</taxon>
        <taxon>Dikarya</taxon>
        <taxon>Basidiomycota</taxon>
        <taxon>Pucciniomycotina</taxon>
        <taxon>Pucciniomycetes</taxon>
        <taxon>Pucciniales</taxon>
        <taxon>Pucciniaceae</taxon>
        <taxon>Puccinia</taxon>
    </lineage>
</organism>
<evidence type="ECO:0000256" key="1">
    <source>
        <dbReference type="SAM" id="MobiDB-lite"/>
    </source>
</evidence>
<dbReference type="EMBL" id="CP110429">
    <property type="protein sequence ID" value="WAQ88256.1"/>
    <property type="molecule type" value="Genomic_DNA"/>
</dbReference>
<feature type="compositionally biased region" description="Polar residues" evidence="1">
    <location>
        <begin position="88"/>
        <end position="101"/>
    </location>
</feature>
<dbReference type="RefSeq" id="XP_053023811.1">
    <property type="nucleotide sequence ID" value="XM_053172585.1"/>
</dbReference>
<proteinExistence type="predicted"/>
<feature type="compositionally biased region" description="Basic residues" evidence="1">
    <location>
        <begin position="51"/>
        <end position="61"/>
    </location>
</feature>
<reference evidence="2" key="1">
    <citation type="submission" date="2022-10" db="EMBL/GenBank/DDBJ databases">
        <title>Puccinia triticina Genome sequencing and assembly.</title>
        <authorList>
            <person name="Li C."/>
        </authorList>
    </citation>
    <scope>NUCLEOTIDE SEQUENCE</scope>
    <source>
        <strain evidence="2">Pt15</strain>
    </source>
</reference>
<gene>
    <name evidence="2" type="ORF">PtA15_9A383</name>
</gene>
<feature type="compositionally biased region" description="Polar residues" evidence="1">
    <location>
        <begin position="28"/>
        <end position="49"/>
    </location>
</feature>
<dbReference type="Proteomes" id="UP001164743">
    <property type="component" value="Chromosome 9A"/>
</dbReference>
<protein>
    <submittedName>
        <fullName evidence="2">Uncharacterized protein</fullName>
    </submittedName>
</protein>
<dbReference type="GeneID" id="77813480"/>
<accession>A0ABY7CVX7</accession>
<evidence type="ECO:0000313" key="2">
    <source>
        <dbReference type="EMBL" id="WAQ88256.1"/>
    </source>
</evidence>